<gene>
    <name evidence="10" type="primary">rsxC</name>
    <name evidence="8" type="synonym">rnfC</name>
    <name evidence="10" type="ORF">D9V67_00585</name>
</gene>
<dbReference type="InterPro" id="IPR037225">
    <property type="entry name" value="Nuo51_FMN-bd_sf"/>
</dbReference>
<name>A0A4D6Y0Z4_9GAMM</name>
<reference evidence="10 11" key="1">
    <citation type="submission" date="2018-12" db="EMBL/GenBank/DDBJ databases">
        <authorList>
            <person name="Chong R.A."/>
        </authorList>
    </citation>
    <scope>NUCLEOTIDE SEQUENCE [LARGE SCALE GENOMIC DNA]</scope>
    <source>
        <strain evidence="10 11">Bca</strain>
    </source>
</reference>
<feature type="binding site" evidence="8">
    <location>
        <position position="357"/>
    </location>
    <ligand>
        <name>[4Fe-4S] cluster</name>
        <dbReference type="ChEBI" id="CHEBI:49883"/>
        <label>1</label>
    </ligand>
</feature>
<evidence type="ECO:0000256" key="2">
    <source>
        <dbReference type="ARBA" id="ARBA00022485"/>
    </source>
</evidence>
<keyword evidence="6 8" id="KW-0408">Iron</keyword>
<feature type="domain" description="4Fe-4S ferredoxin-type" evidence="9">
    <location>
        <begin position="384"/>
        <end position="413"/>
    </location>
</feature>
<proteinExistence type="inferred from homology"/>
<dbReference type="OrthoDB" id="9767754at2"/>
<dbReference type="GO" id="GO:0009055">
    <property type="term" value="F:electron transfer activity"/>
    <property type="evidence" value="ECO:0007669"/>
    <property type="project" value="InterPro"/>
</dbReference>
<organism evidence="10 11">
    <name type="scientific">Buchnera aphidicola</name>
    <name type="common">Brachycaudus cardui</name>
    <dbReference type="NCBI Taxonomy" id="557993"/>
    <lineage>
        <taxon>Bacteria</taxon>
        <taxon>Pseudomonadati</taxon>
        <taxon>Pseudomonadota</taxon>
        <taxon>Gammaproteobacteria</taxon>
        <taxon>Enterobacterales</taxon>
        <taxon>Erwiniaceae</taxon>
        <taxon>Buchnera</taxon>
    </lineage>
</organism>
<accession>A0A4D6Y0Z4</accession>
<keyword evidence="3 8" id="KW-0479">Metal-binding</keyword>
<dbReference type="InterPro" id="IPR017896">
    <property type="entry name" value="4Fe4S_Fe-S-bd"/>
</dbReference>
<reference evidence="10 11" key="2">
    <citation type="submission" date="2019-05" db="EMBL/GenBank/DDBJ databases">
        <title>Genome evolution of the obligate endosymbiont Buchnera aphidicola.</title>
        <authorList>
            <person name="Moran N.A."/>
        </authorList>
    </citation>
    <scope>NUCLEOTIDE SEQUENCE [LARGE SCALE GENOMIC DNA]</scope>
    <source>
        <strain evidence="10 11">Bca</strain>
    </source>
</reference>
<dbReference type="PROSITE" id="PS51379">
    <property type="entry name" value="4FE4S_FER_2"/>
    <property type="match status" value="2"/>
</dbReference>
<feature type="binding site" evidence="8">
    <location>
        <position position="393"/>
    </location>
    <ligand>
        <name>[4Fe-4S] cluster</name>
        <dbReference type="ChEBI" id="CHEBI:49883"/>
        <label>2</label>
    </ligand>
</feature>
<dbReference type="GO" id="GO:0005886">
    <property type="term" value="C:plasma membrane"/>
    <property type="evidence" value="ECO:0007669"/>
    <property type="project" value="UniProtKB-SubCell"/>
</dbReference>
<evidence type="ECO:0000256" key="8">
    <source>
        <dbReference type="HAMAP-Rule" id="MF_00461"/>
    </source>
</evidence>
<feature type="domain" description="4Fe-4S ferredoxin-type" evidence="9">
    <location>
        <begin position="346"/>
        <end position="374"/>
    </location>
</feature>
<dbReference type="InterPro" id="IPR010208">
    <property type="entry name" value="Ion_transpt_RnfC/RsxC"/>
</dbReference>
<dbReference type="InterPro" id="IPR011538">
    <property type="entry name" value="Nuo51_FMN-bd"/>
</dbReference>
<dbReference type="Proteomes" id="UP000298594">
    <property type="component" value="Chromosome"/>
</dbReference>
<keyword evidence="7 8" id="KW-0411">Iron-sulfur</keyword>
<keyword evidence="4 8" id="KW-0677">Repeat</keyword>
<keyword evidence="2 8" id="KW-0004">4Fe-4S</keyword>
<dbReference type="GO" id="GO:0051539">
    <property type="term" value="F:4 iron, 4 sulfur cluster binding"/>
    <property type="evidence" value="ECO:0007669"/>
    <property type="project" value="UniProtKB-KW"/>
</dbReference>
<feature type="binding site" evidence="8">
    <location>
        <position position="396"/>
    </location>
    <ligand>
        <name>[4Fe-4S] cluster</name>
        <dbReference type="ChEBI" id="CHEBI:49883"/>
        <label>2</label>
    </ligand>
</feature>
<dbReference type="Pfam" id="PF12838">
    <property type="entry name" value="Fer4_7"/>
    <property type="match status" value="1"/>
</dbReference>
<feature type="binding site" evidence="8">
    <location>
        <position position="399"/>
    </location>
    <ligand>
        <name>[4Fe-4S] cluster</name>
        <dbReference type="ChEBI" id="CHEBI:49883"/>
        <label>2</label>
    </ligand>
</feature>
<evidence type="ECO:0000256" key="6">
    <source>
        <dbReference type="ARBA" id="ARBA00023004"/>
    </source>
</evidence>
<dbReference type="EMBL" id="CP034879">
    <property type="protein sequence ID" value="QCI20268.1"/>
    <property type="molecule type" value="Genomic_DNA"/>
</dbReference>
<comment type="subcellular location">
    <subcellularLocation>
        <location evidence="8">Cell inner membrane</location>
        <topology evidence="8">Peripheral membrane protein</topology>
    </subcellularLocation>
</comment>
<dbReference type="Pfam" id="PF13375">
    <property type="entry name" value="RnfC_N"/>
    <property type="match status" value="1"/>
</dbReference>
<dbReference type="GO" id="GO:0046872">
    <property type="term" value="F:metal ion binding"/>
    <property type="evidence" value="ECO:0007669"/>
    <property type="project" value="UniProtKB-KW"/>
</dbReference>
<feature type="binding site" evidence="8">
    <location>
        <position position="360"/>
    </location>
    <ligand>
        <name>[4Fe-4S] cluster</name>
        <dbReference type="ChEBI" id="CHEBI:49883"/>
        <label>1</label>
    </ligand>
</feature>
<keyword evidence="1 8" id="KW-0813">Transport</keyword>
<dbReference type="AlphaFoldDB" id="A0A4D6Y0Z4"/>
<evidence type="ECO:0000256" key="3">
    <source>
        <dbReference type="ARBA" id="ARBA00022723"/>
    </source>
</evidence>
<evidence type="ECO:0000313" key="11">
    <source>
        <dbReference type="Proteomes" id="UP000298594"/>
    </source>
</evidence>
<keyword evidence="8" id="KW-0472">Membrane</keyword>
<feature type="binding site" evidence="8">
    <location>
        <position position="403"/>
    </location>
    <ligand>
        <name>[4Fe-4S] cluster</name>
        <dbReference type="ChEBI" id="CHEBI:49883"/>
        <label>1</label>
    </ligand>
</feature>
<dbReference type="Pfam" id="PF01512">
    <property type="entry name" value="Complex1_51K"/>
    <property type="match status" value="1"/>
</dbReference>
<keyword evidence="8" id="KW-0997">Cell inner membrane</keyword>
<dbReference type="PANTHER" id="PTHR43034">
    <property type="entry name" value="ION-TRANSLOCATING OXIDOREDUCTASE COMPLEX SUBUNIT C"/>
    <property type="match status" value="1"/>
</dbReference>
<dbReference type="GO" id="GO:0022900">
    <property type="term" value="P:electron transport chain"/>
    <property type="evidence" value="ECO:0007669"/>
    <property type="project" value="UniProtKB-UniRule"/>
</dbReference>
<dbReference type="Gene3D" id="3.30.70.20">
    <property type="match status" value="1"/>
</dbReference>
<evidence type="ECO:0000256" key="5">
    <source>
        <dbReference type="ARBA" id="ARBA00022982"/>
    </source>
</evidence>
<sequence length="492" mass="57057">MTTHKKYSDYLPQNLPLAKRFFIFIDSSICSVRLRVKINQKVLRGQPLIFGDIFNVPVHAPTSGWIEDISIYSNSFNQNKKNIKIIILSDHLDKWIRLKPIKNYKRYTSEQLIKIIYQSGIVGLGGGQFSSSKKLMLSMNKVHTLIVNAVESEPYITADNCLINNYIHEILKGCKIISWIANIKIVLIAIQEDKIETISKIYSFIKNEPLFKVCILKKKYPGGSSKILIKSLTGQEIPHEKHAVDIGYLIFNVATIYAIKRSIIDGEPLTERIVTVLGDENFLSGNFWTRIGTPVKHFLTNYKNKIYLNIIVYFGGLFMGKRIYDLNLSILKNTNCVWIQLKKKENNKTIEYSCIRCGYCSFVCPVNLLPQQLYWYSKNTDHKKTKKYDILDCIECKACEKVCPSHIPLVKYFKIEKNIIKNIELNDIRKKISYLRFTKREKRLLNYKVITHENNIKSTNILKIQDNKTNDIKRNIRKAKVQAAIARMKSKK</sequence>
<evidence type="ECO:0000256" key="4">
    <source>
        <dbReference type="ARBA" id="ARBA00022737"/>
    </source>
</evidence>
<feature type="binding site" evidence="8">
    <location>
        <position position="354"/>
    </location>
    <ligand>
        <name>[4Fe-4S] cluster</name>
        <dbReference type="ChEBI" id="CHEBI:49883"/>
        <label>1</label>
    </ligand>
</feature>
<dbReference type="HAMAP" id="MF_00461">
    <property type="entry name" value="RsxC_RnfC"/>
    <property type="match status" value="1"/>
</dbReference>
<comment type="cofactor">
    <cofactor evidence="8">
        <name>[4Fe-4S] cluster</name>
        <dbReference type="ChEBI" id="CHEBI:49883"/>
    </cofactor>
    <text evidence="8">Binds 2 [4Fe-4S] clusters per subunit.</text>
</comment>
<dbReference type="PANTHER" id="PTHR43034:SF2">
    <property type="entry name" value="ION-TRANSLOCATING OXIDOREDUCTASE COMPLEX SUBUNIT C"/>
    <property type="match status" value="1"/>
</dbReference>
<evidence type="ECO:0000256" key="1">
    <source>
        <dbReference type="ARBA" id="ARBA00022448"/>
    </source>
</evidence>
<dbReference type="NCBIfam" id="TIGR01945">
    <property type="entry name" value="rnfC"/>
    <property type="match status" value="1"/>
</dbReference>
<dbReference type="EC" id="7.-.-.-" evidence="8"/>
<dbReference type="PROSITE" id="PS00198">
    <property type="entry name" value="4FE4S_FER_1"/>
    <property type="match status" value="1"/>
</dbReference>
<dbReference type="NCBIfam" id="NF003454">
    <property type="entry name" value="PRK05035.1"/>
    <property type="match status" value="1"/>
</dbReference>
<dbReference type="InterPro" id="IPR017900">
    <property type="entry name" value="4Fe4S_Fe_S_CS"/>
</dbReference>
<keyword evidence="5 8" id="KW-0249">Electron transport</keyword>
<protein>
    <recommendedName>
        <fullName evidence="8">Ion-translocating oxidoreductase complex subunit C</fullName>
        <ecNumber evidence="8">7.-.-.-</ecNumber>
    </recommendedName>
    <alternativeName>
        <fullName evidence="8">Rnf electron transport complex subunit C</fullName>
    </alternativeName>
</protein>
<keyword evidence="8" id="KW-1003">Cell membrane</keyword>
<dbReference type="InterPro" id="IPR026902">
    <property type="entry name" value="RnfC_N"/>
</dbReference>
<comment type="function">
    <text evidence="8">Part of a membrane-bound complex that couples electron transfer with translocation of ions across the membrane.</text>
</comment>
<evidence type="ECO:0000259" key="9">
    <source>
        <dbReference type="PROSITE" id="PS51379"/>
    </source>
</evidence>
<keyword evidence="8" id="KW-1278">Translocase</keyword>
<feature type="binding site" evidence="8">
    <location>
        <position position="364"/>
    </location>
    <ligand>
        <name>[4Fe-4S] cluster</name>
        <dbReference type="ChEBI" id="CHEBI:49883"/>
        <label>2</label>
    </ligand>
</feature>
<comment type="subunit">
    <text evidence="8">The complex is composed of six subunits: RnfA, RnfB, RnfC, RnfD, RnfE and RnfG.</text>
</comment>
<dbReference type="Gene3D" id="3.40.50.11540">
    <property type="entry name" value="NADH-ubiquinone oxidoreductase 51kDa subunit"/>
    <property type="match status" value="1"/>
</dbReference>
<dbReference type="SUPFAM" id="SSF142019">
    <property type="entry name" value="Nqo1 FMN-binding domain-like"/>
    <property type="match status" value="1"/>
</dbReference>
<comment type="similarity">
    <text evidence="8">Belongs to the 4Fe4S bacterial-type ferredoxin family. RnfC subfamily.</text>
</comment>
<evidence type="ECO:0000256" key="7">
    <source>
        <dbReference type="ARBA" id="ARBA00023014"/>
    </source>
</evidence>
<evidence type="ECO:0000313" key="10">
    <source>
        <dbReference type="EMBL" id="QCI20268.1"/>
    </source>
</evidence>
<dbReference type="SUPFAM" id="SSF46548">
    <property type="entry name" value="alpha-helical ferredoxin"/>
    <property type="match status" value="1"/>
</dbReference>